<proteinExistence type="predicted"/>
<dbReference type="EMBL" id="JAMSHJ010000003">
    <property type="protein sequence ID" value="KAI5427384.1"/>
    <property type="molecule type" value="Genomic_DNA"/>
</dbReference>
<name>A0A9D4XWG1_PEA</name>
<sequence>MQNFKVFNNDFSFKSTTHSFKLVLYGSTSVKKTELPDIPVNHPNILGLASIHESRFQSNMLLDIVGRVTKITQTQVNADNNKNKADEDIPLEFPYELDAILTKELAIRAIFQQKYVRLYVIGFKDDEESRRKIRDNFKCGEAFATGGTYQFFCKSILLSISTISTTDNIVYSNDLSSSPY</sequence>
<gene>
    <name evidence="1" type="ORF">KIW84_032705</name>
</gene>
<evidence type="ECO:0000313" key="1">
    <source>
        <dbReference type="EMBL" id="KAI5427384.1"/>
    </source>
</evidence>
<evidence type="ECO:0000313" key="2">
    <source>
        <dbReference type="Proteomes" id="UP001058974"/>
    </source>
</evidence>
<keyword evidence="2" id="KW-1185">Reference proteome</keyword>
<organism evidence="1 2">
    <name type="scientific">Pisum sativum</name>
    <name type="common">Garden pea</name>
    <name type="synonym">Lathyrus oleraceus</name>
    <dbReference type="NCBI Taxonomy" id="3888"/>
    <lineage>
        <taxon>Eukaryota</taxon>
        <taxon>Viridiplantae</taxon>
        <taxon>Streptophyta</taxon>
        <taxon>Embryophyta</taxon>
        <taxon>Tracheophyta</taxon>
        <taxon>Spermatophyta</taxon>
        <taxon>Magnoliopsida</taxon>
        <taxon>eudicotyledons</taxon>
        <taxon>Gunneridae</taxon>
        <taxon>Pentapetalae</taxon>
        <taxon>rosids</taxon>
        <taxon>fabids</taxon>
        <taxon>Fabales</taxon>
        <taxon>Fabaceae</taxon>
        <taxon>Papilionoideae</taxon>
        <taxon>50 kb inversion clade</taxon>
        <taxon>NPAAA clade</taxon>
        <taxon>Hologalegina</taxon>
        <taxon>IRL clade</taxon>
        <taxon>Fabeae</taxon>
        <taxon>Lathyrus</taxon>
    </lineage>
</organism>
<dbReference type="Proteomes" id="UP001058974">
    <property type="component" value="Chromosome 3"/>
</dbReference>
<reference evidence="1 2" key="1">
    <citation type="journal article" date="2022" name="Nat. Genet.">
        <title>Improved pea reference genome and pan-genome highlight genomic features and evolutionary characteristics.</title>
        <authorList>
            <person name="Yang T."/>
            <person name="Liu R."/>
            <person name="Luo Y."/>
            <person name="Hu S."/>
            <person name="Wang D."/>
            <person name="Wang C."/>
            <person name="Pandey M.K."/>
            <person name="Ge S."/>
            <person name="Xu Q."/>
            <person name="Li N."/>
            <person name="Li G."/>
            <person name="Huang Y."/>
            <person name="Saxena R.K."/>
            <person name="Ji Y."/>
            <person name="Li M."/>
            <person name="Yan X."/>
            <person name="He Y."/>
            <person name="Liu Y."/>
            <person name="Wang X."/>
            <person name="Xiang C."/>
            <person name="Varshney R.K."/>
            <person name="Ding H."/>
            <person name="Gao S."/>
            <person name="Zong X."/>
        </authorList>
    </citation>
    <scope>NUCLEOTIDE SEQUENCE [LARGE SCALE GENOMIC DNA]</scope>
    <source>
        <strain evidence="1 2">cv. Zhongwan 6</strain>
    </source>
</reference>
<dbReference type="Gramene" id="Psat03G0270500-T1">
    <property type="protein sequence ID" value="KAI5427384.1"/>
    <property type="gene ID" value="KIW84_032705"/>
</dbReference>
<dbReference type="AlphaFoldDB" id="A0A9D4XWG1"/>
<comment type="caution">
    <text evidence="1">The sequence shown here is derived from an EMBL/GenBank/DDBJ whole genome shotgun (WGS) entry which is preliminary data.</text>
</comment>
<accession>A0A9D4XWG1</accession>
<protein>
    <submittedName>
        <fullName evidence="1">Uncharacterized protein</fullName>
    </submittedName>
</protein>